<gene>
    <name evidence="3" type="ORF">NN4_64830</name>
</gene>
<evidence type="ECO:0000259" key="2">
    <source>
        <dbReference type="Pfam" id="PF09414"/>
    </source>
</evidence>
<accession>A0A511MMW3</accession>
<dbReference type="InterPro" id="IPR021122">
    <property type="entry name" value="RNA_ligase_dom_REL/Rnl2"/>
</dbReference>
<keyword evidence="4" id="KW-1185">Reference proteome</keyword>
<dbReference type="Proteomes" id="UP000321424">
    <property type="component" value="Unassembled WGS sequence"/>
</dbReference>
<comment type="caution">
    <text evidence="3">The sequence shown here is derived from an EMBL/GenBank/DDBJ whole genome shotgun (WGS) entry which is preliminary data.</text>
</comment>
<dbReference type="EMBL" id="BJXA01000060">
    <property type="protein sequence ID" value="GEM41964.1"/>
    <property type="molecule type" value="Genomic_DNA"/>
</dbReference>
<proteinExistence type="predicted"/>
<feature type="domain" description="RNA ligase" evidence="2">
    <location>
        <begin position="190"/>
        <end position="384"/>
    </location>
</feature>
<feature type="region of interest" description="Disordered" evidence="1">
    <location>
        <begin position="422"/>
        <end position="446"/>
    </location>
</feature>
<organism evidence="3 4">
    <name type="scientific">Nocardia ninae NBRC 108245</name>
    <dbReference type="NCBI Taxonomy" id="1210091"/>
    <lineage>
        <taxon>Bacteria</taxon>
        <taxon>Bacillati</taxon>
        <taxon>Actinomycetota</taxon>
        <taxon>Actinomycetes</taxon>
        <taxon>Mycobacteriales</taxon>
        <taxon>Nocardiaceae</taxon>
        <taxon>Nocardia</taxon>
    </lineage>
</organism>
<dbReference type="SUPFAM" id="SSF56091">
    <property type="entry name" value="DNA ligase/mRNA capping enzyme, catalytic domain"/>
    <property type="match status" value="1"/>
</dbReference>
<dbReference type="AlphaFoldDB" id="A0A511MMW3"/>
<dbReference type="Pfam" id="PF09414">
    <property type="entry name" value="RNA_ligase"/>
    <property type="match status" value="1"/>
</dbReference>
<protein>
    <recommendedName>
        <fullName evidence="2">RNA ligase domain-containing protein</fullName>
    </recommendedName>
</protein>
<dbReference type="RefSeq" id="WP_147139240.1">
    <property type="nucleotide sequence ID" value="NZ_BJXA01000060.1"/>
</dbReference>
<name>A0A511MMW3_9NOCA</name>
<evidence type="ECO:0000256" key="1">
    <source>
        <dbReference type="SAM" id="MobiDB-lite"/>
    </source>
</evidence>
<dbReference type="OrthoDB" id="4569783at2"/>
<evidence type="ECO:0000313" key="3">
    <source>
        <dbReference type="EMBL" id="GEM41964.1"/>
    </source>
</evidence>
<evidence type="ECO:0000313" key="4">
    <source>
        <dbReference type="Proteomes" id="UP000321424"/>
    </source>
</evidence>
<reference evidence="3 4" key="1">
    <citation type="submission" date="2019-07" db="EMBL/GenBank/DDBJ databases">
        <title>Whole genome shotgun sequence of Nocardia ninae NBRC 108245.</title>
        <authorList>
            <person name="Hosoyama A."/>
            <person name="Uohara A."/>
            <person name="Ohji S."/>
            <person name="Ichikawa N."/>
        </authorList>
    </citation>
    <scope>NUCLEOTIDE SEQUENCE [LARGE SCALE GENOMIC DNA]</scope>
    <source>
        <strain evidence="3 4">NBRC 108245</strain>
    </source>
</reference>
<sequence length="446" mass="49960">MKFDAPKNPNYAATVTAVRVIKPLPGRDKIVSVPLYGYEAIVPKAWQPGELGVFIPAECQLSHDYATANNMYRHSDLNENPEVTGYLEDNRRVKAIRLGGHPSNALFMPLESLAFTGVDVSELREGDTFDVLNGVEIVRKYERPRKSNGMSTSGNQAPKSSRIDKLHFPEHLDTSNYFRMSNRIEPSDFLWVSQKLHGTSVRFGRTVVQRKLTLRERLARRFGVSVQTTEYANVYGSRRAIKDASNPDQAHYYTTDIWTIAGRKYDEVIPSGYLVYGELIGWTPDGTPLQTGYTYGVPPGRSDLYVYRVATINPQGFMTDLSWPQVEEFCTNHGLATVPLLWAGYAENFDADAWMNKRYADQGYRAVPLEPGDTVDEGVIVRIDGLTPRIYKAKASRFLEHETKSLDDDNAIDMEELGSLTEQATHTATDTVEARASTGELVSSVP</sequence>